<evidence type="ECO:0000256" key="3">
    <source>
        <dbReference type="ARBA" id="ARBA00022475"/>
    </source>
</evidence>
<comment type="caution">
    <text evidence="9">The sequence shown here is derived from an EMBL/GenBank/DDBJ whole genome shotgun (WGS) entry which is preliminary data.</text>
</comment>
<evidence type="ECO:0000256" key="1">
    <source>
        <dbReference type="ARBA" id="ARBA00004651"/>
    </source>
</evidence>
<keyword evidence="7" id="KW-0997">Cell inner membrane</keyword>
<feature type="transmembrane region" description="Helical" evidence="7">
    <location>
        <begin position="115"/>
        <end position="136"/>
    </location>
</feature>
<dbReference type="InterPro" id="IPR055348">
    <property type="entry name" value="DctQ"/>
</dbReference>
<comment type="function">
    <text evidence="7">Part of the tripartite ATP-independent periplasmic (TRAP) transport system.</text>
</comment>
<name>A0A132C2X7_9RHOB</name>
<keyword evidence="5 7" id="KW-1133">Transmembrane helix</keyword>
<reference evidence="9 10" key="1">
    <citation type="submission" date="2015-12" db="EMBL/GenBank/DDBJ databases">
        <title>Genome sequence of the marine Rhodobacteraceae strain O3.65, Candidatus Tritonibacter horizontis.</title>
        <authorList>
            <person name="Poehlein A."/>
            <person name="Giebel H.A."/>
            <person name="Voget S."/>
            <person name="Brinkhoff T."/>
        </authorList>
    </citation>
    <scope>NUCLEOTIDE SEQUENCE [LARGE SCALE GENOMIC DNA]</scope>
    <source>
        <strain evidence="9 10">O3.65</strain>
    </source>
</reference>
<protein>
    <recommendedName>
        <fullName evidence="7">TRAP transporter small permease protein</fullName>
    </recommendedName>
</protein>
<comment type="similarity">
    <text evidence="7">Belongs to the TRAP transporter small permease family.</text>
</comment>
<feature type="transmembrane region" description="Helical" evidence="7">
    <location>
        <begin position="69"/>
        <end position="86"/>
    </location>
</feature>
<keyword evidence="2 7" id="KW-0813">Transport</keyword>
<dbReference type="PATRIC" id="fig|1768241.3.peg.516"/>
<comment type="subunit">
    <text evidence="7">The complex comprises the extracytoplasmic solute receptor protein and the two transmembrane proteins.</text>
</comment>
<dbReference type="Proteomes" id="UP000068382">
    <property type="component" value="Unassembled WGS sequence"/>
</dbReference>
<evidence type="ECO:0000259" key="8">
    <source>
        <dbReference type="Pfam" id="PF04290"/>
    </source>
</evidence>
<keyword evidence="10" id="KW-1185">Reference proteome</keyword>
<proteinExistence type="inferred from homology"/>
<evidence type="ECO:0000256" key="6">
    <source>
        <dbReference type="ARBA" id="ARBA00023136"/>
    </source>
</evidence>
<accession>A0A132C2X7</accession>
<evidence type="ECO:0000256" key="4">
    <source>
        <dbReference type="ARBA" id="ARBA00022692"/>
    </source>
</evidence>
<evidence type="ECO:0000313" key="9">
    <source>
        <dbReference type="EMBL" id="KUP94582.1"/>
    </source>
</evidence>
<dbReference type="EMBL" id="LPUY01000012">
    <property type="protein sequence ID" value="KUP94582.1"/>
    <property type="molecule type" value="Genomic_DNA"/>
</dbReference>
<dbReference type="GO" id="GO:0022857">
    <property type="term" value="F:transmembrane transporter activity"/>
    <property type="evidence" value="ECO:0007669"/>
    <property type="project" value="UniProtKB-UniRule"/>
</dbReference>
<keyword evidence="3" id="KW-1003">Cell membrane</keyword>
<feature type="domain" description="Tripartite ATP-independent periplasmic transporters DctQ component" evidence="8">
    <location>
        <begin position="45"/>
        <end position="178"/>
    </location>
</feature>
<evidence type="ECO:0000313" key="10">
    <source>
        <dbReference type="Proteomes" id="UP000068382"/>
    </source>
</evidence>
<dbReference type="RefSeq" id="WP_232367690.1">
    <property type="nucleotide sequence ID" value="NZ_LPUY01000012.1"/>
</dbReference>
<keyword evidence="4 7" id="KW-0812">Transmembrane</keyword>
<dbReference type="GO" id="GO:0005886">
    <property type="term" value="C:plasma membrane"/>
    <property type="evidence" value="ECO:0007669"/>
    <property type="project" value="UniProtKB-SubCell"/>
</dbReference>
<sequence>MTGADDQRGAPVVKSYRCLHRAASRPVHIAALGANATGTLMVLALVGIVNYDMLARTLANQPLRGTIELVQFAMVLIVFLQLPDVIRAGRLTRSDGFLGLLATRAPRAAGLLQRLIDLLSFAVMALLAVASFPVFIEMWHSQDYFGIPGVFTAPWWPIKLTVLASAALCAIIFALKVLGPGQEQKN</sequence>
<evidence type="ECO:0000256" key="2">
    <source>
        <dbReference type="ARBA" id="ARBA00022448"/>
    </source>
</evidence>
<dbReference type="AlphaFoldDB" id="A0A132C2X7"/>
<feature type="transmembrane region" description="Helical" evidence="7">
    <location>
        <begin position="27"/>
        <end position="49"/>
    </location>
</feature>
<evidence type="ECO:0000256" key="7">
    <source>
        <dbReference type="RuleBase" id="RU369079"/>
    </source>
</evidence>
<dbReference type="Pfam" id="PF04290">
    <property type="entry name" value="DctQ"/>
    <property type="match status" value="1"/>
</dbReference>
<feature type="transmembrane region" description="Helical" evidence="7">
    <location>
        <begin position="156"/>
        <end position="178"/>
    </location>
</feature>
<organism evidence="9 10">
    <name type="scientific">Tritonibacter horizontis</name>
    <dbReference type="NCBI Taxonomy" id="1768241"/>
    <lineage>
        <taxon>Bacteria</taxon>
        <taxon>Pseudomonadati</taxon>
        <taxon>Pseudomonadota</taxon>
        <taxon>Alphaproteobacteria</taxon>
        <taxon>Rhodobacterales</taxon>
        <taxon>Paracoccaceae</taxon>
        <taxon>Tritonibacter</taxon>
    </lineage>
</organism>
<comment type="subcellular location">
    <subcellularLocation>
        <location evidence="7">Cell inner membrane</location>
        <topology evidence="7">Multi-pass membrane protein</topology>
    </subcellularLocation>
    <subcellularLocation>
        <location evidence="1">Cell membrane</location>
        <topology evidence="1">Multi-pass membrane protein</topology>
    </subcellularLocation>
</comment>
<keyword evidence="6 7" id="KW-0472">Membrane</keyword>
<evidence type="ECO:0000256" key="5">
    <source>
        <dbReference type="ARBA" id="ARBA00022989"/>
    </source>
</evidence>
<gene>
    <name evidence="9" type="ORF">TRIHO_05080</name>
</gene>